<feature type="domain" description="Ancillary SecYEG translocon subunit/Cell division coordinator CpoB TPR" evidence="2">
    <location>
        <begin position="20"/>
        <end position="156"/>
    </location>
</feature>
<sequence length="221" mass="23773">MSDDSFIREVNQELRQDQAKALWDRFGPITIAIAVGVVLVTAAWVAWDYWTQTQANSSGDAYSQALSLAREGRTDEATAALEQLEADGHGAYPVLARMRGATVLAQAGDYEGAVAAFDNVASDSSVPGSIRDMAKLRAGLLLVDHGSYEDVSARVEALAVETNTLRHSAREALALSAWKQGRTEDAATLFNQIIDDEGAPQNMRQRAELMSELIRGSGSSS</sequence>
<evidence type="ECO:0000313" key="4">
    <source>
        <dbReference type="Proteomes" id="UP001559025"/>
    </source>
</evidence>
<dbReference type="Pfam" id="PF09976">
    <property type="entry name" value="TPR_21"/>
    <property type="match status" value="1"/>
</dbReference>
<comment type="caution">
    <text evidence="3">The sequence shown here is derived from an EMBL/GenBank/DDBJ whole genome shotgun (WGS) entry which is preliminary data.</text>
</comment>
<organism evidence="3 4">
    <name type="scientific">Neoaquamicrobium sediminum</name>
    <dbReference type="NCBI Taxonomy" id="1849104"/>
    <lineage>
        <taxon>Bacteria</taxon>
        <taxon>Pseudomonadati</taxon>
        <taxon>Pseudomonadota</taxon>
        <taxon>Alphaproteobacteria</taxon>
        <taxon>Hyphomicrobiales</taxon>
        <taxon>Phyllobacteriaceae</taxon>
        <taxon>Neoaquamicrobium</taxon>
    </lineage>
</organism>
<dbReference type="InterPro" id="IPR019734">
    <property type="entry name" value="TPR_rpt"/>
</dbReference>
<dbReference type="InterPro" id="IPR018704">
    <property type="entry name" value="SecYEG/CpoB_TPR"/>
</dbReference>
<dbReference type="EMBL" id="JAZHFV010000002">
    <property type="protein sequence ID" value="MEX4007287.1"/>
    <property type="molecule type" value="Genomic_DNA"/>
</dbReference>
<reference evidence="3 4" key="1">
    <citation type="submission" date="2024-01" db="EMBL/GenBank/DDBJ databases">
        <title>New evidence supports the origin of RcGTA from prophage.</title>
        <authorList>
            <person name="Xu Y."/>
            <person name="Liu B."/>
            <person name="Chen F."/>
        </authorList>
    </citation>
    <scope>NUCLEOTIDE SEQUENCE [LARGE SCALE GENOMIC DNA]</scope>
    <source>
        <strain evidence="3 4">CBW1107-2</strain>
    </source>
</reference>
<dbReference type="Gene3D" id="1.25.40.10">
    <property type="entry name" value="Tetratricopeptide repeat domain"/>
    <property type="match status" value="1"/>
</dbReference>
<keyword evidence="1" id="KW-0472">Membrane</keyword>
<dbReference type="RefSeq" id="WP_173186498.1">
    <property type="nucleotide sequence ID" value="NZ_CBDDTD010000001.1"/>
</dbReference>
<evidence type="ECO:0000256" key="1">
    <source>
        <dbReference type="SAM" id="Phobius"/>
    </source>
</evidence>
<dbReference type="Proteomes" id="UP001559025">
    <property type="component" value="Unassembled WGS sequence"/>
</dbReference>
<keyword evidence="1" id="KW-0812">Transmembrane</keyword>
<proteinExistence type="predicted"/>
<gene>
    <name evidence="3" type="ORF">V1479_08220</name>
</gene>
<accession>A0ABV3WRM1</accession>
<dbReference type="InterPro" id="IPR011990">
    <property type="entry name" value="TPR-like_helical_dom_sf"/>
</dbReference>
<evidence type="ECO:0000259" key="2">
    <source>
        <dbReference type="Pfam" id="PF09976"/>
    </source>
</evidence>
<keyword evidence="1" id="KW-1133">Transmembrane helix</keyword>
<evidence type="ECO:0000313" key="3">
    <source>
        <dbReference type="EMBL" id="MEX4007287.1"/>
    </source>
</evidence>
<dbReference type="SUPFAM" id="SSF48452">
    <property type="entry name" value="TPR-like"/>
    <property type="match status" value="1"/>
</dbReference>
<protein>
    <submittedName>
        <fullName evidence="3">Tetratricopeptide repeat protein</fullName>
    </submittedName>
</protein>
<name>A0ABV3WRM1_9HYPH</name>
<feature type="transmembrane region" description="Helical" evidence="1">
    <location>
        <begin position="26"/>
        <end position="47"/>
    </location>
</feature>
<keyword evidence="4" id="KW-1185">Reference proteome</keyword>
<dbReference type="Pfam" id="PF13174">
    <property type="entry name" value="TPR_6"/>
    <property type="match status" value="1"/>
</dbReference>